<keyword evidence="2" id="KW-1185">Reference proteome</keyword>
<evidence type="ECO:0000313" key="1">
    <source>
        <dbReference type="EMBL" id="GFX95350.1"/>
    </source>
</evidence>
<name>A0A8X6RJK1_TRICX</name>
<sequence>MTPDLYPASFILVPTPLVFETEVAVPRTSYVNQLICRSDTWNTLPGASLLEIVAIESHLGIGEGIRVVTSFQNLLNICLVIRRKRRRRDVFLKNTGHSIHLCASNDKYCRSVFAGGDDRSISHKTKSRSISRMETDQIIDC</sequence>
<dbReference type="Proteomes" id="UP000887159">
    <property type="component" value="Unassembled WGS sequence"/>
</dbReference>
<accession>A0A8X6RJK1</accession>
<reference evidence="1" key="1">
    <citation type="submission" date="2020-08" db="EMBL/GenBank/DDBJ databases">
        <title>Multicomponent nature underlies the extraordinary mechanical properties of spider dragline silk.</title>
        <authorList>
            <person name="Kono N."/>
            <person name="Nakamura H."/>
            <person name="Mori M."/>
            <person name="Yoshida Y."/>
            <person name="Ohtoshi R."/>
            <person name="Malay A.D."/>
            <person name="Moran D.A.P."/>
            <person name="Tomita M."/>
            <person name="Numata K."/>
            <person name="Arakawa K."/>
        </authorList>
    </citation>
    <scope>NUCLEOTIDE SEQUENCE</scope>
</reference>
<evidence type="ECO:0000313" key="2">
    <source>
        <dbReference type="Proteomes" id="UP000887159"/>
    </source>
</evidence>
<protein>
    <submittedName>
        <fullName evidence="1">Uncharacterized protein</fullName>
    </submittedName>
</protein>
<comment type="caution">
    <text evidence="1">The sequence shown here is derived from an EMBL/GenBank/DDBJ whole genome shotgun (WGS) entry which is preliminary data.</text>
</comment>
<dbReference type="EMBL" id="BMAU01021185">
    <property type="protein sequence ID" value="GFX95350.1"/>
    <property type="molecule type" value="Genomic_DNA"/>
</dbReference>
<organism evidence="1 2">
    <name type="scientific">Trichonephila clavipes</name>
    <name type="common">Golden silk orbweaver</name>
    <name type="synonym">Nephila clavipes</name>
    <dbReference type="NCBI Taxonomy" id="2585209"/>
    <lineage>
        <taxon>Eukaryota</taxon>
        <taxon>Metazoa</taxon>
        <taxon>Ecdysozoa</taxon>
        <taxon>Arthropoda</taxon>
        <taxon>Chelicerata</taxon>
        <taxon>Arachnida</taxon>
        <taxon>Araneae</taxon>
        <taxon>Araneomorphae</taxon>
        <taxon>Entelegynae</taxon>
        <taxon>Araneoidea</taxon>
        <taxon>Nephilidae</taxon>
        <taxon>Trichonephila</taxon>
    </lineage>
</organism>
<gene>
    <name evidence="1" type="ORF">TNCV_849401</name>
</gene>
<dbReference type="AlphaFoldDB" id="A0A8X6RJK1"/>
<proteinExistence type="predicted"/>